<dbReference type="Pfam" id="PF11306">
    <property type="entry name" value="DUF3108"/>
    <property type="match status" value="1"/>
</dbReference>
<dbReference type="AlphaFoldDB" id="A0A937G0T8"/>
<keyword evidence="2" id="KW-1185">Reference proteome</keyword>
<evidence type="ECO:0000313" key="2">
    <source>
        <dbReference type="Proteomes" id="UP000614216"/>
    </source>
</evidence>
<proteinExistence type="predicted"/>
<organism evidence="1 2">
    <name type="scientific">Fulvivirga marina</name>
    <dbReference type="NCBI Taxonomy" id="2494733"/>
    <lineage>
        <taxon>Bacteria</taxon>
        <taxon>Pseudomonadati</taxon>
        <taxon>Bacteroidota</taxon>
        <taxon>Cytophagia</taxon>
        <taxon>Cytophagales</taxon>
        <taxon>Fulvivirgaceae</taxon>
        <taxon>Fulvivirga</taxon>
    </lineage>
</organism>
<dbReference type="RefSeq" id="WP_202859142.1">
    <property type="nucleotide sequence ID" value="NZ_JAEUGD010000067.1"/>
</dbReference>
<reference evidence="1" key="1">
    <citation type="submission" date="2021-01" db="EMBL/GenBank/DDBJ databases">
        <title>Fulvivirga kasyanovii gen. nov., sp nov., a novel member of the phylum Bacteroidetes isolated from seawater in a mussel farm.</title>
        <authorList>
            <person name="Zhao L.-H."/>
            <person name="Wang Z.-J."/>
        </authorList>
    </citation>
    <scope>NUCLEOTIDE SEQUENCE</scope>
    <source>
        <strain evidence="1">29W222</strain>
    </source>
</reference>
<dbReference type="Proteomes" id="UP000614216">
    <property type="component" value="Unassembled WGS sequence"/>
</dbReference>
<sequence>MQNDSLIAQNRYFIYESNSIFTSSDKNKHDGDSFRLDDLNNSFNWEMDMETFSMLPFEKDKTFAVNFYHPGSKSLPEYYLYAVNRSEEIEFNGKKYDCWVLRIDYTSGNGHTEFWIDKNTKRTMKMKEVYKDILRIKVLIV</sequence>
<dbReference type="InterPro" id="IPR021457">
    <property type="entry name" value="DUF3108"/>
</dbReference>
<name>A0A937G0T8_9BACT</name>
<evidence type="ECO:0000313" key="1">
    <source>
        <dbReference type="EMBL" id="MBL6449594.1"/>
    </source>
</evidence>
<protein>
    <submittedName>
        <fullName evidence="1">Uncharacterized protein</fullName>
    </submittedName>
</protein>
<dbReference type="EMBL" id="JAEUGD010000067">
    <property type="protein sequence ID" value="MBL6449594.1"/>
    <property type="molecule type" value="Genomic_DNA"/>
</dbReference>
<comment type="caution">
    <text evidence="1">The sequence shown here is derived from an EMBL/GenBank/DDBJ whole genome shotgun (WGS) entry which is preliminary data.</text>
</comment>
<gene>
    <name evidence="1" type="ORF">JMN32_25005</name>
</gene>
<accession>A0A937G0T8</accession>